<feature type="region of interest" description="Disordered" evidence="1">
    <location>
        <begin position="22"/>
        <end position="54"/>
    </location>
</feature>
<name>A0A392TKK2_9FABA</name>
<proteinExistence type="predicted"/>
<reference evidence="2 3" key="1">
    <citation type="journal article" date="2018" name="Front. Plant Sci.">
        <title>Red Clover (Trifolium pratense) and Zigzag Clover (T. medium) - A Picture of Genomic Similarities and Differences.</title>
        <authorList>
            <person name="Dluhosova J."/>
            <person name="Istvanek J."/>
            <person name="Nedelnik J."/>
            <person name="Repkova J."/>
        </authorList>
    </citation>
    <scope>NUCLEOTIDE SEQUENCE [LARGE SCALE GENOMIC DNA]</scope>
    <source>
        <strain evidence="3">cv. 10/8</strain>
        <tissue evidence="2">Leaf</tissue>
    </source>
</reference>
<feature type="non-terminal residue" evidence="2">
    <location>
        <position position="54"/>
    </location>
</feature>
<evidence type="ECO:0000313" key="3">
    <source>
        <dbReference type="Proteomes" id="UP000265520"/>
    </source>
</evidence>
<protein>
    <submittedName>
        <fullName evidence="2">Uncharacterized protein</fullName>
    </submittedName>
</protein>
<comment type="caution">
    <text evidence="2">The sequence shown here is derived from an EMBL/GenBank/DDBJ whole genome shotgun (WGS) entry which is preliminary data.</text>
</comment>
<organism evidence="2 3">
    <name type="scientific">Trifolium medium</name>
    <dbReference type="NCBI Taxonomy" id="97028"/>
    <lineage>
        <taxon>Eukaryota</taxon>
        <taxon>Viridiplantae</taxon>
        <taxon>Streptophyta</taxon>
        <taxon>Embryophyta</taxon>
        <taxon>Tracheophyta</taxon>
        <taxon>Spermatophyta</taxon>
        <taxon>Magnoliopsida</taxon>
        <taxon>eudicotyledons</taxon>
        <taxon>Gunneridae</taxon>
        <taxon>Pentapetalae</taxon>
        <taxon>rosids</taxon>
        <taxon>fabids</taxon>
        <taxon>Fabales</taxon>
        <taxon>Fabaceae</taxon>
        <taxon>Papilionoideae</taxon>
        <taxon>50 kb inversion clade</taxon>
        <taxon>NPAAA clade</taxon>
        <taxon>Hologalegina</taxon>
        <taxon>IRL clade</taxon>
        <taxon>Trifolieae</taxon>
        <taxon>Trifolium</taxon>
    </lineage>
</organism>
<sequence>MEELQSSLEAYEQKLNERYEKGKGEIALQSQNNNSKKGNGKMNGNKGRGGHHNS</sequence>
<evidence type="ECO:0000313" key="2">
    <source>
        <dbReference type="EMBL" id="MCI60650.1"/>
    </source>
</evidence>
<dbReference type="AlphaFoldDB" id="A0A392TKK2"/>
<evidence type="ECO:0000256" key="1">
    <source>
        <dbReference type="SAM" id="MobiDB-lite"/>
    </source>
</evidence>
<accession>A0A392TKK2</accession>
<dbReference type="Proteomes" id="UP000265520">
    <property type="component" value="Unassembled WGS sequence"/>
</dbReference>
<feature type="compositionally biased region" description="Low complexity" evidence="1">
    <location>
        <begin position="32"/>
        <end position="45"/>
    </location>
</feature>
<dbReference type="EMBL" id="LXQA010585602">
    <property type="protein sequence ID" value="MCI60650.1"/>
    <property type="molecule type" value="Genomic_DNA"/>
</dbReference>
<keyword evidence="3" id="KW-1185">Reference proteome</keyword>